<dbReference type="FunFam" id="1.20.58.100:FF:000003">
    <property type="entry name" value="Succinate dehydrogenase flavoprotein subunit"/>
    <property type="match status" value="1"/>
</dbReference>
<comment type="caution">
    <text evidence="16">The sequence shown here is derived from an EMBL/GenBank/DDBJ whole genome shotgun (WGS) entry which is preliminary data.</text>
</comment>
<dbReference type="InterPro" id="IPR030664">
    <property type="entry name" value="SdhA/FrdA/AprA"/>
</dbReference>
<evidence type="ECO:0000256" key="6">
    <source>
        <dbReference type="ARBA" id="ARBA00022475"/>
    </source>
</evidence>
<evidence type="ECO:0000256" key="2">
    <source>
        <dbReference type="ARBA" id="ARBA00004413"/>
    </source>
</evidence>
<dbReference type="Pfam" id="PF00890">
    <property type="entry name" value="FAD_binding_2"/>
    <property type="match status" value="1"/>
</dbReference>
<reference evidence="16 17" key="1">
    <citation type="submission" date="2018-08" db="EMBL/GenBank/DDBJ databases">
        <title>Chitinophaga sp. K20C18050901, a novel bacterium isolated from forest soil.</title>
        <authorList>
            <person name="Wang C."/>
        </authorList>
    </citation>
    <scope>NUCLEOTIDE SEQUENCE [LARGE SCALE GENOMIC DNA]</scope>
    <source>
        <strain evidence="16 17">K20C18050901</strain>
    </source>
</reference>
<evidence type="ECO:0000256" key="1">
    <source>
        <dbReference type="ARBA" id="ARBA00001974"/>
    </source>
</evidence>
<dbReference type="GO" id="GO:0005886">
    <property type="term" value="C:plasma membrane"/>
    <property type="evidence" value="ECO:0007669"/>
    <property type="project" value="UniProtKB-SubCell"/>
</dbReference>
<evidence type="ECO:0000256" key="4">
    <source>
        <dbReference type="ARBA" id="ARBA00012792"/>
    </source>
</evidence>
<dbReference type="SUPFAM" id="SSF46977">
    <property type="entry name" value="Succinate dehydrogenase/fumarate reductase flavoprotein C-terminal domain"/>
    <property type="match status" value="1"/>
</dbReference>
<keyword evidence="17" id="KW-1185">Reference proteome</keyword>
<dbReference type="InterPro" id="IPR003953">
    <property type="entry name" value="FAD-dep_OxRdtase_2_FAD-bd"/>
</dbReference>
<keyword evidence="8" id="KW-0274">FAD</keyword>
<dbReference type="InterPro" id="IPR037099">
    <property type="entry name" value="Fum_R/Succ_DH_flav-like_C_sf"/>
</dbReference>
<evidence type="ECO:0000256" key="10">
    <source>
        <dbReference type="ARBA" id="ARBA00023002"/>
    </source>
</evidence>
<proteinExistence type="inferred from homology"/>
<dbReference type="Gene3D" id="3.50.50.60">
    <property type="entry name" value="FAD/NAD(P)-binding domain"/>
    <property type="match status" value="1"/>
</dbReference>
<dbReference type="PANTHER" id="PTHR11632:SF53">
    <property type="entry name" value="SUCCINATE DEHYDROGENASE FLAVOPROTEIN SUBUNIT"/>
    <property type="match status" value="1"/>
</dbReference>
<dbReference type="AlphaFoldDB" id="A0A3E1NWB2"/>
<accession>A0A3E1NWB2</accession>
<evidence type="ECO:0000259" key="14">
    <source>
        <dbReference type="Pfam" id="PF00890"/>
    </source>
</evidence>
<comment type="subcellular location">
    <subcellularLocation>
        <location evidence="2">Cell membrane</location>
        <topology evidence="2">Peripheral membrane protein</topology>
        <orientation evidence="2">Cytoplasmic side</orientation>
    </subcellularLocation>
</comment>
<protein>
    <recommendedName>
        <fullName evidence="4">succinate dehydrogenase</fullName>
        <ecNumber evidence="4">1.3.5.1</ecNumber>
    </recommendedName>
</protein>
<dbReference type="Gene3D" id="1.20.58.100">
    <property type="entry name" value="Fumarate reductase/succinate dehydrogenase flavoprotein-like, C-terminal domain"/>
    <property type="match status" value="1"/>
</dbReference>
<dbReference type="Pfam" id="PF02910">
    <property type="entry name" value="Succ_DH_flav_C"/>
    <property type="match status" value="1"/>
</dbReference>
<dbReference type="FunFam" id="3.50.50.60:FF:000009">
    <property type="entry name" value="Succinate dehydrogenase flavoprotein subunit"/>
    <property type="match status" value="1"/>
</dbReference>
<comment type="catalytic activity">
    <reaction evidence="12">
        <text>a quinone + succinate = fumarate + a quinol</text>
        <dbReference type="Rhea" id="RHEA:40523"/>
        <dbReference type="ChEBI" id="CHEBI:24646"/>
        <dbReference type="ChEBI" id="CHEBI:29806"/>
        <dbReference type="ChEBI" id="CHEBI:30031"/>
        <dbReference type="ChEBI" id="CHEBI:132124"/>
        <dbReference type="EC" id="1.3.5.1"/>
    </reaction>
</comment>
<feature type="active site" description="Proton acceptor" evidence="13">
    <location>
        <position position="329"/>
    </location>
</feature>
<name>A0A3E1NWB2_9BACT</name>
<dbReference type="SUPFAM" id="SSF51905">
    <property type="entry name" value="FAD/NAD(P)-binding domain"/>
    <property type="match status" value="1"/>
</dbReference>
<dbReference type="OrthoDB" id="9806724at2"/>
<feature type="domain" description="Fumarate reductase/succinate dehydrogenase flavoprotein-like C-terminal" evidence="15">
    <location>
        <begin position="523"/>
        <end position="656"/>
    </location>
</feature>
<dbReference type="InterPro" id="IPR027477">
    <property type="entry name" value="Succ_DH/fumarate_Rdtase_cat_sf"/>
</dbReference>
<comment type="similarity">
    <text evidence="3">Belongs to the FAD-dependent oxidoreductase 2 family. FRD/SDH subfamily.</text>
</comment>
<keyword evidence="7" id="KW-0285">Flavoprotein</keyword>
<evidence type="ECO:0000313" key="17">
    <source>
        <dbReference type="Proteomes" id="UP000261174"/>
    </source>
</evidence>
<keyword evidence="5" id="KW-0813">Transport</keyword>
<comment type="cofactor">
    <cofactor evidence="1">
        <name>FAD</name>
        <dbReference type="ChEBI" id="CHEBI:57692"/>
    </cofactor>
</comment>
<dbReference type="EMBL" id="QTJV01000010">
    <property type="protein sequence ID" value="RFM32048.1"/>
    <property type="molecule type" value="Genomic_DNA"/>
</dbReference>
<evidence type="ECO:0000256" key="9">
    <source>
        <dbReference type="ARBA" id="ARBA00022982"/>
    </source>
</evidence>
<evidence type="ECO:0000256" key="11">
    <source>
        <dbReference type="ARBA" id="ARBA00023136"/>
    </source>
</evidence>
<gene>
    <name evidence="16" type="ORF">DXN04_25005</name>
</gene>
<dbReference type="SUPFAM" id="SSF56425">
    <property type="entry name" value="Succinate dehydrogenase/fumarate reductase flavoprotein, catalytic domain"/>
    <property type="match status" value="1"/>
</dbReference>
<dbReference type="InterPro" id="IPR036188">
    <property type="entry name" value="FAD/NAD-bd_sf"/>
</dbReference>
<dbReference type="InterPro" id="IPR011280">
    <property type="entry name" value="Succ_DH/Fum_Rdt_flav_su"/>
</dbReference>
<dbReference type="GO" id="GO:0009061">
    <property type="term" value="P:anaerobic respiration"/>
    <property type="evidence" value="ECO:0007669"/>
    <property type="project" value="TreeGrafter"/>
</dbReference>
<dbReference type="Gene3D" id="3.90.700.10">
    <property type="entry name" value="Succinate dehydrogenase/fumarate reductase flavoprotein, catalytic domain"/>
    <property type="match status" value="1"/>
</dbReference>
<evidence type="ECO:0000256" key="3">
    <source>
        <dbReference type="ARBA" id="ARBA00008040"/>
    </source>
</evidence>
<keyword evidence="11" id="KW-0472">Membrane</keyword>
<dbReference type="GO" id="GO:0009055">
    <property type="term" value="F:electron transfer activity"/>
    <property type="evidence" value="ECO:0007669"/>
    <property type="project" value="TreeGrafter"/>
</dbReference>
<dbReference type="EC" id="1.3.5.1" evidence="4"/>
<keyword evidence="10" id="KW-0560">Oxidoreductase</keyword>
<evidence type="ECO:0000313" key="16">
    <source>
        <dbReference type="EMBL" id="RFM32048.1"/>
    </source>
</evidence>
<keyword evidence="9" id="KW-0249">Electron transport</keyword>
<dbReference type="NCBIfam" id="TIGR01811">
    <property type="entry name" value="sdhA_Bsu"/>
    <property type="match status" value="1"/>
</dbReference>
<dbReference type="GO" id="GO:0008177">
    <property type="term" value="F:succinate dehydrogenase (quinone) activity"/>
    <property type="evidence" value="ECO:0007669"/>
    <property type="project" value="UniProtKB-EC"/>
</dbReference>
<dbReference type="RefSeq" id="WP_116856136.1">
    <property type="nucleotide sequence ID" value="NZ_QTJV01000010.1"/>
</dbReference>
<evidence type="ECO:0000256" key="13">
    <source>
        <dbReference type="PIRSR" id="PIRSR630664-50"/>
    </source>
</evidence>
<keyword evidence="6" id="KW-1003">Cell membrane</keyword>
<dbReference type="PRINTS" id="PR00368">
    <property type="entry name" value="FADPNR"/>
</dbReference>
<organism evidence="16 17">
    <name type="scientific">Chitinophaga silvisoli</name>
    <dbReference type="NCBI Taxonomy" id="2291814"/>
    <lineage>
        <taxon>Bacteria</taxon>
        <taxon>Pseudomonadati</taxon>
        <taxon>Bacteroidota</taxon>
        <taxon>Chitinophagia</taxon>
        <taxon>Chitinophagales</taxon>
        <taxon>Chitinophagaceae</taxon>
        <taxon>Chitinophaga</taxon>
    </lineage>
</organism>
<evidence type="ECO:0000256" key="8">
    <source>
        <dbReference type="ARBA" id="ARBA00022827"/>
    </source>
</evidence>
<dbReference type="GO" id="GO:0050660">
    <property type="term" value="F:flavin adenine dinucleotide binding"/>
    <property type="evidence" value="ECO:0007669"/>
    <property type="project" value="TreeGrafter"/>
</dbReference>
<feature type="domain" description="FAD-dependent oxidoreductase 2 FAD-binding" evidence="14">
    <location>
        <begin position="35"/>
        <end position="461"/>
    </location>
</feature>
<evidence type="ECO:0000256" key="7">
    <source>
        <dbReference type="ARBA" id="ARBA00022630"/>
    </source>
</evidence>
<sequence length="657" mass="73204">MLNSKIPAGPLEHKWEEYKGHCKLVNPANKRNMEVIIVGTGLAGASAAASLGELGYKVKAFCFQDSARRAHSIAAQGGINAAKNYQNDGDSVYRLFYDTVKGGDYRAREANVHRLAEVSGNIIDQCVAQGVPFAREYGGMLSNRSFGGTQVQRTFYAAGQTGQQLLLGAYSALQRQVALGNVTMYTRHEMLEIVTIDGKARGIIARDLITGKLERHFGHAVLLCTGGYGNVFYLSTNAMGSNVTAAWKATKKGAYFGNPCYTQIHPTCIPVSGDHQSKLTLMSESLRNDGRIWVPKKQNDTRKPADIPEDERDYYLERRYPAFGNLVPRDVASRAAKERCDAGYGVGSSKQAVYLDYASAIERYGKIEANKRQMHDASPELITKLGKEVVAEKYGNLFDMYAKITGENPYEVPMRIYPAVHYTMGGLWVDYELMTTVTGLYALGEANFSDHGANRLGASALMQGLADGYFVIPYTLGNYLADDIRTKAIPTTHPAFEEAEKSVQDTLTKLMNIKGTKSVDYFHKKLGKIMWDKCGMARNEKGLTEAIDEIIALQKEFWSDVRIPGEQNEFNPELEKAGRVADFLELGELMCRDALNRRESCGGHFREESQEDGGEAKRDDENFSYVSAWEYKGPNQYELHKEELVFEVCKPTQRNYK</sequence>
<dbReference type="InterPro" id="IPR015939">
    <property type="entry name" value="Fum_Rdtase/Succ_DH_flav-like_C"/>
</dbReference>
<evidence type="ECO:0000259" key="15">
    <source>
        <dbReference type="Pfam" id="PF02910"/>
    </source>
</evidence>
<evidence type="ECO:0000256" key="12">
    <source>
        <dbReference type="ARBA" id="ARBA00049220"/>
    </source>
</evidence>
<dbReference type="Proteomes" id="UP000261174">
    <property type="component" value="Unassembled WGS sequence"/>
</dbReference>
<dbReference type="PANTHER" id="PTHR11632">
    <property type="entry name" value="SUCCINATE DEHYDROGENASE 2 FLAVOPROTEIN SUBUNIT"/>
    <property type="match status" value="1"/>
</dbReference>
<evidence type="ECO:0000256" key="5">
    <source>
        <dbReference type="ARBA" id="ARBA00022448"/>
    </source>
</evidence>
<dbReference type="NCBIfam" id="NF005749">
    <property type="entry name" value="PRK07573.1"/>
    <property type="match status" value="1"/>
</dbReference>